<evidence type="ECO:0000256" key="2">
    <source>
        <dbReference type="ARBA" id="ARBA00022490"/>
    </source>
</evidence>
<proteinExistence type="inferred from homology"/>
<dbReference type="GO" id="GO:0000922">
    <property type="term" value="C:spindle pole"/>
    <property type="evidence" value="ECO:0007669"/>
    <property type="project" value="InterPro"/>
</dbReference>
<accession>A0A5C3NDJ2</accession>
<sequence length="1005" mass="113326">MPSCQALVSQIAGITDEEEYKARVDYVVKHVDPSSAITRAGPSMNLQTAEKHVHGHIRKAKINLRDEWAEALAKSYDRLKQRVEKNIDLDDTMRMDRLPDHLQLLLLLANPATSETLSYASNLLERLRNPDAQPRGLTWAEILAEEPFEGEHWKGVYGLPKNAVIGGSEEDDSWDSDSSAWSSLAKESGEEDELSISSLADEEDREQRGGKKDADLDGKMEVAIPLRYDHRDKIEELHARQYWRAEWRPDIDLNRGFDIGDASTLGLTVYRVLGGEKPSSQIAGPSTEKYIYEHDAVREILMALQGRQNLLLSWTHQGGNTFSFTPVANIPRLAHLSLMAQLSLLSSFARTATTVHHLRKFISTIFMPGRTSLRALEAFAEALESEIRVFEAWCAAREEDMVRAQSGIGEEIVVSLLSLEKRLRDEFGKTYEVLLDVSRTAMRRATSRSATAARTEVEDEDEVWFLSELPHKQPRVVVAAFLLDNLFDAASTYTGMGDTLVPQSLLRAFARTAEPMWGMVRRWIEGGRSGEPLEEEFFVDDNELRLGDPDFWSEGYTLRDEGRRSVPVFLQRVQDLVLSAGKSVELLRAMGLDVDSSTEGGSGWRRFEMLLASEAEQAGAGVASVEILSQAVYDELFAPCRLAQRSLTRVLFDECELMRHLHSVEDLYLMMRGDDMTHFSNVLFGKASCPLLEYQMDTGQQWTDFHFLNTSFSDIINARAGKARWIDTALVRLAYRGTRAKNRTIRILEGLQMEYAVPFPLTYIFGPQAIRSYNSLFVFLLQLRRAKSVLDSILVFYAIRSKLSWFVNTMLNFVATYVLHIQVQQLHGSVQKAESLDEIIRLHEDHLEKVCGRCLLRDKTAALHRAVLSALDMSLYFSDCFVAFAGDSTHDISRASLIMTRRHRSRQQRRLRRNVIGFSHPLSVDDDSDSDSDGEGEMAPEPSFSATASVSLAEEGFFERLDKMSSDLDGLVRFIRRGVESLAAGVGDSGQVFGVLAFSLEDWDR</sequence>
<dbReference type="PANTHER" id="PTHR19302:SF33">
    <property type="entry name" value="GAMMA-TUBULIN COMPLEX COMPONENT 5"/>
    <property type="match status" value="1"/>
</dbReference>
<feature type="compositionally biased region" description="Acidic residues" evidence="6">
    <location>
        <begin position="189"/>
        <end position="204"/>
    </location>
</feature>
<evidence type="ECO:0000256" key="5">
    <source>
        <dbReference type="RuleBase" id="RU363050"/>
    </source>
</evidence>
<dbReference type="AlphaFoldDB" id="A0A5C3NDJ2"/>
<evidence type="ECO:0000256" key="1">
    <source>
        <dbReference type="ARBA" id="ARBA00010337"/>
    </source>
</evidence>
<keyword evidence="3 5" id="KW-0493">Microtubule</keyword>
<evidence type="ECO:0000256" key="4">
    <source>
        <dbReference type="ARBA" id="ARBA00023212"/>
    </source>
</evidence>
<dbReference type="InterPro" id="IPR040457">
    <property type="entry name" value="GCP_C"/>
</dbReference>
<dbReference type="GO" id="GO:0007020">
    <property type="term" value="P:microtubule nucleation"/>
    <property type="evidence" value="ECO:0007669"/>
    <property type="project" value="InterPro"/>
</dbReference>
<feature type="domain" description="Gamma tubulin complex component C-terminal" evidence="7">
    <location>
        <begin position="657"/>
        <end position="911"/>
    </location>
</feature>
<evidence type="ECO:0000256" key="3">
    <source>
        <dbReference type="ARBA" id="ARBA00022701"/>
    </source>
</evidence>
<feature type="compositionally biased region" description="Basic and acidic residues" evidence="6">
    <location>
        <begin position="205"/>
        <end position="216"/>
    </location>
</feature>
<feature type="domain" description="Gamma tubulin complex component protein N-terminal" evidence="8">
    <location>
        <begin position="297"/>
        <end position="654"/>
    </location>
</feature>
<dbReference type="Pfam" id="PF17681">
    <property type="entry name" value="GCP_N_terminal"/>
    <property type="match status" value="1"/>
</dbReference>
<comment type="subcellular location">
    <subcellularLocation>
        <location evidence="5">Cytoplasm</location>
        <location evidence="5">Cytoskeleton</location>
        <location evidence="5">Microtubule organizing center</location>
    </subcellularLocation>
</comment>
<keyword evidence="4 5" id="KW-0206">Cytoskeleton</keyword>
<evidence type="ECO:0000313" key="9">
    <source>
        <dbReference type="EMBL" id="TFK55410.1"/>
    </source>
</evidence>
<feature type="compositionally biased region" description="Acidic residues" evidence="6">
    <location>
        <begin position="924"/>
        <end position="938"/>
    </location>
</feature>
<evidence type="ECO:0000259" key="8">
    <source>
        <dbReference type="Pfam" id="PF17681"/>
    </source>
</evidence>
<dbReference type="InterPro" id="IPR041470">
    <property type="entry name" value="GCP_N"/>
</dbReference>
<evidence type="ECO:0000259" key="7">
    <source>
        <dbReference type="Pfam" id="PF04130"/>
    </source>
</evidence>
<name>A0A5C3NDJ2_9AGAM</name>
<dbReference type="Gene3D" id="1.20.120.1900">
    <property type="entry name" value="Gamma-tubulin complex, C-terminal domain"/>
    <property type="match status" value="1"/>
</dbReference>
<protein>
    <recommendedName>
        <fullName evidence="5">Spindle pole body component</fullName>
    </recommendedName>
</protein>
<dbReference type="InterPro" id="IPR042241">
    <property type="entry name" value="GCP_C_sf"/>
</dbReference>
<dbReference type="Proteomes" id="UP000305948">
    <property type="component" value="Unassembled WGS sequence"/>
</dbReference>
<evidence type="ECO:0000256" key="6">
    <source>
        <dbReference type="SAM" id="MobiDB-lite"/>
    </source>
</evidence>
<dbReference type="GO" id="GO:0043015">
    <property type="term" value="F:gamma-tubulin binding"/>
    <property type="evidence" value="ECO:0007669"/>
    <property type="project" value="InterPro"/>
</dbReference>
<dbReference type="EMBL" id="ML213504">
    <property type="protein sequence ID" value="TFK55410.1"/>
    <property type="molecule type" value="Genomic_DNA"/>
</dbReference>
<keyword evidence="10" id="KW-1185">Reference proteome</keyword>
<gene>
    <name evidence="9" type="ORF">OE88DRAFT_1764883</name>
</gene>
<keyword evidence="2 5" id="KW-0963">Cytoplasm</keyword>
<dbReference type="Pfam" id="PF04130">
    <property type="entry name" value="GCP_C_terminal"/>
    <property type="match status" value="1"/>
</dbReference>
<dbReference type="OrthoDB" id="66546at2759"/>
<dbReference type="GO" id="GO:0051011">
    <property type="term" value="F:microtubule minus-end binding"/>
    <property type="evidence" value="ECO:0007669"/>
    <property type="project" value="TreeGrafter"/>
</dbReference>
<feature type="region of interest" description="Disordered" evidence="6">
    <location>
        <begin position="168"/>
        <end position="216"/>
    </location>
</feature>
<dbReference type="GO" id="GO:0051321">
    <property type="term" value="P:meiotic cell cycle"/>
    <property type="evidence" value="ECO:0007669"/>
    <property type="project" value="TreeGrafter"/>
</dbReference>
<comment type="similarity">
    <text evidence="1 5">Belongs to the TUBGCP family.</text>
</comment>
<dbReference type="GO" id="GO:0005874">
    <property type="term" value="C:microtubule"/>
    <property type="evidence" value="ECO:0007669"/>
    <property type="project" value="UniProtKB-KW"/>
</dbReference>
<dbReference type="GO" id="GO:0000930">
    <property type="term" value="C:gamma-tubulin complex"/>
    <property type="evidence" value="ECO:0007669"/>
    <property type="project" value="UniProtKB-ARBA"/>
</dbReference>
<evidence type="ECO:0000313" key="10">
    <source>
        <dbReference type="Proteomes" id="UP000305948"/>
    </source>
</evidence>
<dbReference type="InterPro" id="IPR007259">
    <property type="entry name" value="GCP"/>
</dbReference>
<feature type="region of interest" description="Disordered" evidence="6">
    <location>
        <begin position="920"/>
        <end position="945"/>
    </location>
</feature>
<dbReference type="GO" id="GO:0005816">
    <property type="term" value="C:spindle pole body"/>
    <property type="evidence" value="ECO:0007669"/>
    <property type="project" value="UniProtKB-ARBA"/>
</dbReference>
<dbReference type="GO" id="GO:0051225">
    <property type="term" value="P:spindle assembly"/>
    <property type="evidence" value="ECO:0007669"/>
    <property type="project" value="TreeGrafter"/>
</dbReference>
<dbReference type="GO" id="GO:0000278">
    <property type="term" value="P:mitotic cell cycle"/>
    <property type="evidence" value="ECO:0007669"/>
    <property type="project" value="TreeGrafter"/>
</dbReference>
<organism evidence="9 10">
    <name type="scientific">Heliocybe sulcata</name>
    <dbReference type="NCBI Taxonomy" id="5364"/>
    <lineage>
        <taxon>Eukaryota</taxon>
        <taxon>Fungi</taxon>
        <taxon>Dikarya</taxon>
        <taxon>Basidiomycota</taxon>
        <taxon>Agaricomycotina</taxon>
        <taxon>Agaricomycetes</taxon>
        <taxon>Gloeophyllales</taxon>
        <taxon>Gloeophyllaceae</taxon>
        <taxon>Heliocybe</taxon>
    </lineage>
</organism>
<dbReference type="GO" id="GO:0031122">
    <property type="term" value="P:cytoplasmic microtubule organization"/>
    <property type="evidence" value="ECO:0007669"/>
    <property type="project" value="TreeGrafter"/>
</dbReference>
<dbReference type="PANTHER" id="PTHR19302">
    <property type="entry name" value="GAMMA TUBULIN COMPLEX PROTEIN"/>
    <property type="match status" value="1"/>
</dbReference>
<reference evidence="9 10" key="1">
    <citation type="journal article" date="2019" name="Nat. Ecol. Evol.">
        <title>Megaphylogeny resolves global patterns of mushroom evolution.</title>
        <authorList>
            <person name="Varga T."/>
            <person name="Krizsan K."/>
            <person name="Foldi C."/>
            <person name="Dima B."/>
            <person name="Sanchez-Garcia M."/>
            <person name="Sanchez-Ramirez S."/>
            <person name="Szollosi G.J."/>
            <person name="Szarkandi J.G."/>
            <person name="Papp V."/>
            <person name="Albert L."/>
            <person name="Andreopoulos W."/>
            <person name="Angelini C."/>
            <person name="Antonin V."/>
            <person name="Barry K.W."/>
            <person name="Bougher N.L."/>
            <person name="Buchanan P."/>
            <person name="Buyck B."/>
            <person name="Bense V."/>
            <person name="Catcheside P."/>
            <person name="Chovatia M."/>
            <person name="Cooper J."/>
            <person name="Damon W."/>
            <person name="Desjardin D."/>
            <person name="Finy P."/>
            <person name="Geml J."/>
            <person name="Haridas S."/>
            <person name="Hughes K."/>
            <person name="Justo A."/>
            <person name="Karasinski D."/>
            <person name="Kautmanova I."/>
            <person name="Kiss B."/>
            <person name="Kocsube S."/>
            <person name="Kotiranta H."/>
            <person name="LaButti K.M."/>
            <person name="Lechner B.E."/>
            <person name="Liimatainen K."/>
            <person name="Lipzen A."/>
            <person name="Lukacs Z."/>
            <person name="Mihaltcheva S."/>
            <person name="Morgado L.N."/>
            <person name="Niskanen T."/>
            <person name="Noordeloos M.E."/>
            <person name="Ohm R.A."/>
            <person name="Ortiz-Santana B."/>
            <person name="Ovrebo C."/>
            <person name="Racz N."/>
            <person name="Riley R."/>
            <person name="Savchenko A."/>
            <person name="Shiryaev A."/>
            <person name="Soop K."/>
            <person name="Spirin V."/>
            <person name="Szebenyi C."/>
            <person name="Tomsovsky M."/>
            <person name="Tulloss R.E."/>
            <person name="Uehling J."/>
            <person name="Grigoriev I.V."/>
            <person name="Vagvolgyi C."/>
            <person name="Papp T."/>
            <person name="Martin F.M."/>
            <person name="Miettinen O."/>
            <person name="Hibbett D.S."/>
            <person name="Nagy L.G."/>
        </authorList>
    </citation>
    <scope>NUCLEOTIDE SEQUENCE [LARGE SCALE GENOMIC DNA]</scope>
    <source>
        <strain evidence="9 10">OMC1185</strain>
    </source>
</reference>
<dbReference type="STRING" id="5364.A0A5C3NDJ2"/>